<evidence type="ECO:0000256" key="1">
    <source>
        <dbReference type="ARBA" id="ARBA00008931"/>
    </source>
</evidence>
<evidence type="ECO:0000256" key="4">
    <source>
        <dbReference type="RuleBase" id="RU004413"/>
    </source>
</evidence>
<comment type="caution">
    <text evidence="6">The sequence shown here is derived from an EMBL/GenBank/DDBJ whole genome shotgun (WGS) entry which is preliminary data.</text>
</comment>
<organism evidence="6 7">
    <name type="scientific">Thielaviopsis punctulata</name>
    <dbReference type="NCBI Taxonomy" id="72032"/>
    <lineage>
        <taxon>Eukaryota</taxon>
        <taxon>Fungi</taxon>
        <taxon>Dikarya</taxon>
        <taxon>Ascomycota</taxon>
        <taxon>Pezizomycotina</taxon>
        <taxon>Sordariomycetes</taxon>
        <taxon>Hypocreomycetidae</taxon>
        <taxon>Microascales</taxon>
        <taxon>Ceratocystidaceae</taxon>
        <taxon>Thielaviopsis</taxon>
    </lineage>
</organism>
<keyword evidence="7" id="KW-1185">Reference proteome</keyword>
<dbReference type="PANTHER" id="PTHR12220">
    <property type="entry name" value="50S/60S RIBOSOMAL PROTEIN L16"/>
    <property type="match status" value="1"/>
</dbReference>
<comment type="similarity">
    <text evidence="1 4">Belongs to the universal ribosomal protein uL16 family.</text>
</comment>
<keyword evidence="2 4" id="KW-0689">Ribosomal protein</keyword>
<feature type="compositionally biased region" description="Low complexity" evidence="5">
    <location>
        <begin position="222"/>
        <end position="233"/>
    </location>
</feature>
<dbReference type="PRINTS" id="PR00060">
    <property type="entry name" value="RIBOSOMALL16"/>
</dbReference>
<evidence type="ECO:0000256" key="2">
    <source>
        <dbReference type="ARBA" id="ARBA00022980"/>
    </source>
</evidence>
<dbReference type="SUPFAM" id="SSF54686">
    <property type="entry name" value="Ribosomal protein L16p/L10e"/>
    <property type="match status" value="1"/>
</dbReference>
<dbReference type="Pfam" id="PF00252">
    <property type="entry name" value="Ribosomal_L16"/>
    <property type="match status" value="1"/>
</dbReference>
<dbReference type="Proteomes" id="UP000033483">
    <property type="component" value="Unassembled WGS sequence"/>
</dbReference>
<dbReference type="GO" id="GO:0019843">
    <property type="term" value="F:rRNA binding"/>
    <property type="evidence" value="ECO:0007669"/>
    <property type="project" value="InterPro"/>
</dbReference>
<sequence>MKFGTSILTNAFQSLRISPARPVLGAALKAPATPSMAVRAISTTAPRMGSWLEPNIDRTKKMMKGRPRVATGGSTKGTTVIWGDYGLRMVDKHRRISAKQLKNAEDTIKNRLRGTKYRLYKRVACNVGVYVSGNEIRMGKGKGGFDHWACRMAVNQIVFEIRGLLHEKVIRDAFRLAGSKLPGQWEFVTKDAAPVVGMTKLENGLTLEDLKRPWKKTGADEATSAPATPSDSPATPPPAT</sequence>
<dbReference type="InterPro" id="IPR047873">
    <property type="entry name" value="Ribosomal_uL16"/>
</dbReference>
<dbReference type="PANTHER" id="PTHR12220:SF13">
    <property type="entry name" value="LARGE RIBOSOMAL SUBUNIT PROTEIN UL16M"/>
    <property type="match status" value="1"/>
</dbReference>
<dbReference type="GO" id="GO:0032543">
    <property type="term" value="P:mitochondrial translation"/>
    <property type="evidence" value="ECO:0007669"/>
    <property type="project" value="EnsemblFungi"/>
</dbReference>
<name>A0A0F4ZHR5_9PEZI</name>
<dbReference type="Gene3D" id="3.90.1170.10">
    <property type="entry name" value="Ribosomal protein L10e/L16"/>
    <property type="match status" value="1"/>
</dbReference>
<protein>
    <submittedName>
        <fullName evidence="6">Uncharacterized protein</fullName>
    </submittedName>
</protein>
<dbReference type="InterPro" id="IPR016180">
    <property type="entry name" value="Ribosomal_uL16_dom"/>
</dbReference>
<dbReference type="CDD" id="cd01433">
    <property type="entry name" value="Ribosomal_L16_L10e"/>
    <property type="match status" value="1"/>
</dbReference>
<dbReference type="GO" id="GO:0003735">
    <property type="term" value="F:structural constituent of ribosome"/>
    <property type="evidence" value="ECO:0007669"/>
    <property type="project" value="EnsemblFungi"/>
</dbReference>
<dbReference type="GO" id="GO:0005762">
    <property type="term" value="C:mitochondrial large ribosomal subunit"/>
    <property type="evidence" value="ECO:0007669"/>
    <property type="project" value="EnsemblFungi"/>
</dbReference>
<dbReference type="NCBIfam" id="TIGR01164">
    <property type="entry name" value="rplP_bact"/>
    <property type="match status" value="1"/>
</dbReference>
<feature type="region of interest" description="Disordered" evidence="5">
    <location>
        <begin position="212"/>
        <end position="240"/>
    </location>
</feature>
<dbReference type="EMBL" id="LAEV01000489">
    <property type="protein sequence ID" value="KKA30134.1"/>
    <property type="molecule type" value="Genomic_DNA"/>
</dbReference>
<dbReference type="FunFam" id="3.90.1170.10:FF:000003">
    <property type="entry name" value="54S ribosomal protein L16, mitochondrial"/>
    <property type="match status" value="1"/>
</dbReference>
<accession>A0A0F4ZHR5</accession>
<dbReference type="InterPro" id="IPR020798">
    <property type="entry name" value="Ribosomal_uL16_CS"/>
</dbReference>
<evidence type="ECO:0000256" key="5">
    <source>
        <dbReference type="SAM" id="MobiDB-lite"/>
    </source>
</evidence>
<reference evidence="6 7" key="1">
    <citation type="submission" date="2015-03" db="EMBL/GenBank/DDBJ databases">
        <authorList>
            <person name="Radwan O."/>
            <person name="Al-Naeli F.A."/>
            <person name="Rendon G.A."/>
            <person name="Fields C."/>
        </authorList>
    </citation>
    <scope>NUCLEOTIDE SEQUENCE [LARGE SCALE GENOMIC DNA]</scope>
    <source>
        <strain evidence="6">CR-DP1</strain>
    </source>
</reference>
<dbReference type="AlphaFoldDB" id="A0A0F4ZHR5"/>
<gene>
    <name evidence="6" type="ORF">TD95_001992</name>
</gene>
<dbReference type="PROSITE" id="PS00701">
    <property type="entry name" value="RIBOSOMAL_L16_2"/>
    <property type="match status" value="1"/>
</dbReference>
<evidence type="ECO:0000313" key="6">
    <source>
        <dbReference type="EMBL" id="KKA30134.1"/>
    </source>
</evidence>
<keyword evidence="3 4" id="KW-0687">Ribonucleoprotein</keyword>
<feature type="non-terminal residue" evidence="6">
    <location>
        <position position="240"/>
    </location>
</feature>
<dbReference type="InterPro" id="IPR036920">
    <property type="entry name" value="Ribosomal_uL16_sf"/>
</dbReference>
<dbReference type="InterPro" id="IPR000114">
    <property type="entry name" value="Ribosomal_uL16_bact-type"/>
</dbReference>
<proteinExistence type="inferred from homology"/>
<dbReference type="OrthoDB" id="268521at2759"/>
<evidence type="ECO:0000256" key="3">
    <source>
        <dbReference type="ARBA" id="ARBA00023274"/>
    </source>
</evidence>
<evidence type="ECO:0000313" key="7">
    <source>
        <dbReference type="Proteomes" id="UP000033483"/>
    </source>
</evidence>